<evidence type="ECO:0000313" key="3">
    <source>
        <dbReference type="Proteomes" id="UP001081709"/>
    </source>
</evidence>
<dbReference type="EMBL" id="JAPMKV010000001">
    <property type="protein sequence ID" value="MCX7444033.1"/>
    <property type="molecule type" value="Genomic_DNA"/>
</dbReference>
<feature type="region of interest" description="Disordered" evidence="1">
    <location>
        <begin position="1"/>
        <end position="60"/>
    </location>
</feature>
<comment type="caution">
    <text evidence="2">The sequence shown here is derived from an EMBL/GenBank/DDBJ whole genome shotgun (WGS) entry which is preliminary data.</text>
</comment>
<sequence>MDETPDVLLHHGTSPGTGAASRPEGRFRVLTVIRARSSPSGNSPTTKLAPEAYPSQMSAV</sequence>
<keyword evidence="3" id="KW-1185">Reference proteome</keyword>
<feature type="compositionally biased region" description="Polar residues" evidence="1">
    <location>
        <begin position="37"/>
        <end position="46"/>
    </location>
</feature>
<reference evidence="2" key="1">
    <citation type="submission" date="2022-11" db="EMBL/GenBank/DDBJ databases">
        <title>Corynebacterium sp. isolated from Penguins.</title>
        <authorList>
            <person name="Sedlar K."/>
            <person name="Svec P."/>
        </authorList>
    </citation>
    <scope>NUCLEOTIDE SEQUENCE</scope>
    <source>
        <strain evidence="2">P7003</strain>
    </source>
</reference>
<protein>
    <submittedName>
        <fullName evidence="2">Uncharacterized protein</fullName>
    </submittedName>
</protein>
<gene>
    <name evidence="2" type="ORF">OS125_02075</name>
</gene>
<evidence type="ECO:0000313" key="2">
    <source>
        <dbReference type="EMBL" id="MCX7444033.1"/>
    </source>
</evidence>
<dbReference type="Proteomes" id="UP001081709">
    <property type="component" value="Unassembled WGS sequence"/>
</dbReference>
<evidence type="ECO:0000256" key="1">
    <source>
        <dbReference type="SAM" id="MobiDB-lite"/>
    </source>
</evidence>
<dbReference type="RefSeq" id="WP_248085581.1">
    <property type="nucleotide sequence ID" value="NZ_JALNJC010000001.1"/>
</dbReference>
<proteinExistence type="predicted"/>
<organism evidence="2 3">
    <name type="scientific">Corynebacterium pygosceleis</name>
    <dbReference type="NCBI Taxonomy" id="2800406"/>
    <lineage>
        <taxon>Bacteria</taxon>
        <taxon>Bacillati</taxon>
        <taxon>Actinomycetota</taxon>
        <taxon>Actinomycetes</taxon>
        <taxon>Mycobacteriales</taxon>
        <taxon>Corynebacteriaceae</taxon>
        <taxon>Corynebacterium</taxon>
    </lineage>
</organism>
<name>A0ABT3WT91_9CORY</name>
<accession>A0ABT3WT91</accession>